<dbReference type="EMBL" id="QNRX01000005">
    <property type="protein sequence ID" value="RBP66670.1"/>
    <property type="molecule type" value="Genomic_DNA"/>
</dbReference>
<feature type="transmembrane region" description="Helical" evidence="7">
    <location>
        <begin position="228"/>
        <end position="248"/>
    </location>
</feature>
<comment type="similarity">
    <text evidence="2">Belongs to the EamA transporter family.</text>
</comment>
<feature type="transmembrane region" description="Helical" evidence="7">
    <location>
        <begin position="45"/>
        <end position="65"/>
    </location>
</feature>
<evidence type="ECO:0000256" key="4">
    <source>
        <dbReference type="ARBA" id="ARBA00022692"/>
    </source>
</evidence>
<evidence type="ECO:0000256" key="2">
    <source>
        <dbReference type="ARBA" id="ARBA00007362"/>
    </source>
</evidence>
<dbReference type="InterPro" id="IPR037185">
    <property type="entry name" value="EmrE-like"/>
</dbReference>
<feature type="transmembrane region" description="Helical" evidence="7">
    <location>
        <begin position="260"/>
        <end position="278"/>
    </location>
</feature>
<dbReference type="PANTHER" id="PTHR32322">
    <property type="entry name" value="INNER MEMBRANE TRANSPORTER"/>
    <property type="match status" value="1"/>
</dbReference>
<feature type="domain" description="EamA" evidence="8">
    <location>
        <begin position="14"/>
        <end position="155"/>
    </location>
</feature>
<keyword evidence="6 7" id="KW-0472">Membrane</keyword>
<dbReference type="AlphaFoldDB" id="A0A366IB56"/>
<evidence type="ECO:0000256" key="1">
    <source>
        <dbReference type="ARBA" id="ARBA00004651"/>
    </source>
</evidence>
<dbReference type="SUPFAM" id="SSF103481">
    <property type="entry name" value="Multidrug resistance efflux transporter EmrE"/>
    <property type="match status" value="2"/>
</dbReference>
<evidence type="ECO:0000256" key="3">
    <source>
        <dbReference type="ARBA" id="ARBA00022475"/>
    </source>
</evidence>
<feature type="transmembrane region" description="Helical" evidence="7">
    <location>
        <begin position="196"/>
        <end position="216"/>
    </location>
</feature>
<evidence type="ECO:0000256" key="7">
    <source>
        <dbReference type="SAM" id="Phobius"/>
    </source>
</evidence>
<evidence type="ECO:0000256" key="5">
    <source>
        <dbReference type="ARBA" id="ARBA00022989"/>
    </source>
</evidence>
<dbReference type="GO" id="GO:0005886">
    <property type="term" value="C:plasma membrane"/>
    <property type="evidence" value="ECO:0007669"/>
    <property type="project" value="UniProtKB-SubCell"/>
</dbReference>
<evidence type="ECO:0000313" key="9">
    <source>
        <dbReference type="EMBL" id="RBP66670.1"/>
    </source>
</evidence>
<organism evidence="9 10">
    <name type="scientific">Alkalibaculum bacchi</name>
    <dbReference type="NCBI Taxonomy" id="645887"/>
    <lineage>
        <taxon>Bacteria</taxon>
        <taxon>Bacillati</taxon>
        <taxon>Bacillota</taxon>
        <taxon>Clostridia</taxon>
        <taxon>Eubacteriales</taxon>
        <taxon>Eubacteriaceae</taxon>
        <taxon>Alkalibaculum</taxon>
    </lineage>
</organism>
<dbReference type="InterPro" id="IPR050638">
    <property type="entry name" value="AA-Vitamin_Transporters"/>
</dbReference>
<gene>
    <name evidence="9" type="ORF">DES36_10549</name>
</gene>
<feature type="domain" description="EamA" evidence="8">
    <location>
        <begin position="167"/>
        <end position="301"/>
    </location>
</feature>
<comment type="caution">
    <text evidence="9">The sequence shown here is derived from an EMBL/GenBank/DDBJ whole genome shotgun (WGS) entry which is preliminary data.</text>
</comment>
<feature type="transmembrane region" description="Helical" evidence="7">
    <location>
        <begin position="110"/>
        <end position="130"/>
    </location>
</feature>
<dbReference type="InterPro" id="IPR000620">
    <property type="entry name" value="EamA_dom"/>
</dbReference>
<evidence type="ECO:0000313" key="10">
    <source>
        <dbReference type="Proteomes" id="UP000253490"/>
    </source>
</evidence>
<dbReference type="RefSeq" id="WP_113920103.1">
    <property type="nucleotide sequence ID" value="NZ_QNRX01000005.1"/>
</dbReference>
<accession>A0A366IB56</accession>
<reference evidence="9 10" key="1">
    <citation type="submission" date="2018-06" db="EMBL/GenBank/DDBJ databases">
        <title>Genomic Encyclopedia of Type Strains, Phase IV (KMG-IV): sequencing the most valuable type-strain genomes for metagenomic binning, comparative biology and taxonomic classification.</title>
        <authorList>
            <person name="Goeker M."/>
        </authorList>
    </citation>
    <scope>NUCLEOTIDE SEQUENCE [LARGE SCALE GENOMIC DNA]</scope>
    <source>
        <strain evidence="9 10">DSM 22112</strain>
    </source>
</reference>
<dbReference type="Proteomes" id="UP000253490">
    <property type="component" value="Unassembled WGS sequence"/>
</dbReference>
<keyword evidence="4 7" id="KW-0812">Transmembrane</keyword>
<dbReference type="Pfam" id="PF00892">
    <property type="entry name" value="EamA"/>
    <property type="match status" value="2"/>
</dbReference>
<feature type="transmembrane region" description="Helical" evidence="7">
    <location>
        <begin position="85"/>
        <end position="104"/>
    </location>
</feature>
<dbReference type="OrthoDB" id="3190463at2"/>
<keyword evidence="10" id="KW-1185">Reference proteome</keyword>
<feature type="transmembrane region" description="Helical" evidence="7">
    <location>
        <begin position="142"/>
        <end position="158"/>
    </location>
</feature>
<keyword evidence="3" id="KW-1003">Cell membrane</keyword>
<evidence type="ECO:0000256" key="6">
    <source>
        <dbReference type="ARBA" id="ARBA00023136"/>
    </source>
</evidence>
<feature type="transmembrane region" description="Helical" evidence="7">
    <location>
        <begin position="284"/>
        <end position="301"/>
    </location>
</feature>
<evidence type="ECO:0000259" key="8">
    <source>
        <dbReference type="Pfam" id="PF00892"/>
    </source>
</evidence>
<name>A0A366IB56_9FIRM</name>
<feature type="transmembrane region" description="Helical" evidence="7">
    <location>
        <begin position="164"/>
        <end position="184"/>
    </location>
</feature>
<keyword evidence="5 7" id="KW-1133">Transmembrane helix</keyword>
<dbReference type="PANTHER" id="PTHR32322:SF18">
    <property type="entry name" value="S-ADENOSYLMETHIONINE_S-ADENOSYLHOMOCYSTEINE TRANSPORTER"/>
    <property type="match status" value="1"/>
</dbReference>
<proteinExistence type="inferred from homology"/>
<protein>
    <submittedName>
        <fullName evidence="9">Drug/metabolite transporter (DMT)-like permease</fullName>
    </submittedName>
</protein>
<comment type="subcellular location">
    <subcellularLocation>
        <location evidence="1">Cell membrane</location>
        <topology evidence="1">Multi-pass membrane protein</topology>
    </subcellularLocation>
</comment>
<sequence>MNTETFFTTRRNIVLIAALCAFFWGSAYPSIKIGYEIFHISSNDIPTKLIFAGYRFSLSGIMVLLISTIKEKALKLPYKTDFSKILILGLFLTTAQYIFFYIGLSHTTGVNGAILNGTGTFYSVILAHFIYKDDYLNMRKTLGCFLGFIGIVIVNFSSDFRFAFNFFGDGFIIIAALISSSANIYSKFLSRSIDILILTGFQLLFGGILLVVLGYLTGGSLTGFTLKSTSLLIYMGFLSAAAFSLWTYLLKYNKVGEISFYNFLIPIFGAILSSLFLGERFLNTKNILALFFVCIGIYIVNKDDGKIYNWKIVKLKRTK</sequence>